<feature type="compositionally biased region" description="Polar residues" evidence="1">
    <location>
        <begin position="20"/>
        <end position="31"/>
    </location>
</feature>
<reference evidence="2" key="1">
    <citation type="submission" date="2013-08" db="EMBL/GenBank/DDBJ databases">
        <authorList>
            <person name="Mendez C."/>
            <person name="Richter M."/>
            <person name="Ferrer M."/>
            <person name="Sanchez J."/>
        </authorList>
    </citation>
    <scope>NUCLEOTIDE SEQUENCE</scope>
</reference>
<feature type="non-terminal residue" evidence="2">
    <location>
        <position position="78"/>
    </location>
</feature>
<evidence type="ECO:0000313" key="2">
    <source>
        <dbReference type="EMBL" id="EQD59503.1"/>
    </source>
</evidence>
<feature type="compositionally biased region" description="Basic residues" evidence="1">
    <location>
        <begin position="9"/>
        <end position="19"/>
    </location>
</feature>
<comment type="caution">
    <text evidence="2">The sequence shown here is derived from an EMBL/GenBank/DDBJ whole genome shotgun (WGS) entry which is preliminary data.</text>
</comment>
<reference evidence="2" key="2">
    <citation type="journal article" date="2014" name="ISME J.">
        <title>Microbial stratification in low pH oxic and suboxic macroscopic growths along an acid mine drainage.</title>
        <authorList>
            <person name="Mendez-Garcia C."/>
            <person name="Mesa V."/>
            <person name="Sprenger R.R."/>
            <person name="Richter M."/>
            <person name="Diez M.S."/>
            <person name="Solano J."/>
            <person name="Bargiela R."/>
            <person name="Golyshina O.V."/>
            <person name="Manteca A."/>
            <person name="Ramos J.L."/>
            <person name="Gallego J.R."/>
            <person name="Llorente I."/>
            <person name="Martins Dos Santos V.A."/>
            <person name="Jensen O.N."/>
            <person name="Pelaez A.I."/>
            <person name="Sanchez J."/>
            <person name="Ferrer M."/>
        </authorList>
    </citation>
    <scope>NUCLEOTIDE SEQUENCE</scope>
</reference>
<feature type="non-terminal residue" evidence="2">
    <location>
        <position position="1"/>
    </location>
</feature>
<dbReference type="AlphaFoldDB" id="T1ASJ4"/>
<accession>T1ASJ4</accession>
<protein>
    <submittedName>
        <fullName evidence="2">Uncharacterized protein</fullName>
    </submittedName>
</protein>
<dbReference type="EMBL" id="AUZY01005309">
    <property type="protein sequence ID" value="EQD59503.1"/>
    <property type="molecule type" value="Genomic_DNA"/>
</dbReference>
<gene>
    <name evidence="2" type="ORF">B1B_08182</name>
</gene>
<sequence length="78" mass="8785">DNARARKEINKRRRHHHNSKTSFLSNLQEQKQAGPREELVDDSKEAAVAELGEALTALGMEGKSFGEFTLTVVIYDED</sequence>
<evidence type="ECO:0000256" key="1">
    <source>
        <dbReference type="SAM" id="MobiDB-lite"/>
    </source>
</evidence>
<feature type="region of interest" description="Disordered" evidence="1">
    <location>
        <begin position="1"/>
        <end position="40"/>
    </location>
</feature>
<name>T1ASJ4_9ZZZZ</name>
<organism evidence="2">
    <name type="scientific">mine drainage metagenome</name>
    <dbReference type="NCBI Taxonomy" id="410659"/>
    <lineage>
        <taxon>unclassified sequences</taxon>
        <taxon>metagenomes</taxon>
        <taxon>ecological metagenomes</taxon>
    </lineage>
</organism>
<proteinExistence type="predicted"/>